<evidence type="ECO:0000313" key="2">
    <source>
        <dbReference type="Proteomes" id="UP001195483"/>
    </source>
</evidence>
<proteinExistence type="predicted"/>
<evidence type="ECO:0000313" key="1">
    <source>
        <dbReference type="EMBL" id="KAK3597177.1"/>
    </source>
</evidence>
<keyword evidence="2" id="KW-1185">Reference proteome</keyword>
<name>A0AAE0SSF7_9BIVA</name>
<organism evidence="1 2">
    <name type="scientific">Potamilus streckersoni</name>
    <dbReference type="NCBI Taxonomy" id="2493646"/>
    <lineage>
        <taxon>Eukaryota</taxon>
        <taxon>Metazoa</taxon>
        <taxon>Spiralia</taxon>
        <taxon>Lophotrochozoa</taxon>
        <taxon>Mollusca</taxon>
        <taxon>Bivalvia</taxon>
        <taxon>Autobranchia</taxon>
        <taxon>Heteroconchia</taxon>
        <taxon>Palaeoheterodonta</taxon>
        <taxon>Unionida</taxon>
        <taxon>Unionoidea</taxon>
        <taxon>Unionidae</taxon>
        <taxon>Ambleminae</taxon>
        <taxon>Lampsilini</taxon>
        <taxon>Potamilus</taxon>
    </lineage>
</organism>
<comment type="caution">
    <text evidence="1">The sequence shown here is derived from an EMBL/GenBank/DDBJ whole genome shotgun (WGS) entry which is preliminary data.</text>
</comment>
<accession>A0AAE0SSF7</accession>
<gene>
    <name evidence="1" type="ORF">CHS0354_003672</name>
</gene>
<dbReference type="Proteomes" id="UP001195483">
    <property type="component" value="Unassembled WGS sequence"/>
</dbReference>
<reference evidence="1" key="3">
    <citation type="submission" date="2023-05" db="EMBL/GenBank/DDBJ databases">
        <authorList>
            <person name="Smith C.H."/>
        </authorList>
    </citation>
    <scope>NUCLEOTIDE SEQUENCE</scope>
    <source>
        <strain evidence="1">CHS0354</strain>
        <tissue evidence="1">Mantle</tissue>
    </source>
</reference>
<dbReference type="EMBL" id="JAEAOA010000290">
    <property type="protein sequence ID" value="KAK3597177.1"/>
    <property type="molecule type" value="Genomic_DNA"/>
</dbReference>
<reference evidence="1" key="1">
    <citation type="journal article" date="2021" name="Genome Biol. Evol.">
        <title>A High-Quality Reference Genome for a Parasitic Bivalve with Doubly Uniparental Inheritance (Bivalvia: Unionida).</title>
        <authorList>
            <person name="Smith C.H."/>
        </authorList>
    </citation>
    <scope>NUCLEOTIDE SEQUENCE</scope>
    <source>
        <strain evidence="1">CHS0354</strain>
    </source>
</reference>
<dbReference type="AlphaFoldDB" id="A0AAE0SSF7"/>
<protein>
    <submittedName>
        <fullName evidence="1">Uncharacterized protein</fullName>
    </submittedName>
</protein>
<reference evidence="1" key="2">
    <citation type="journal article" date="2021" name="Genome Biol. Evol.">
        <title>Developing a high-quality reference genome for a parasitic bivalve with doubly uniparental inheritance (Bivalvia: Unionida).</title>
        <authorList>
            <person name="Smith C.H."/>
        </authorList>
    </citation>
    <scope>NUCLEOTIDE SEQUENCE</scope>
    <source>
        <strain evidence="1">CHS0354</strain>
        <tissue evidence="1">Mantle</tissue>
    </source>
</reference>
<sequence length="146" mass="16338">MTALLSYGITDVQFRARCAILYQVYESVPGQTPELHPKNATESAHVMSDYLTPSQECHMTSSCHVRLPNSIPRMPQNQLMSYQTPQLHPKNATEPAHVMSDSPTPSQECHITSYSCHVRLPQLHPKDATESAHVMSDSQIPSKECH</sequence>